<dbReference type="OrthoDB" id="9374162at2759"/>
<dbReference type="PANTHER" id="PTHR46298:SF1">
    <property type="entry name" value="ANDROGLOBIN"/>
    <property type="match status" value="1"/>
</dbReference>
<evidence type="ECO:0000313" key="2">
    <source>
        <dbReference type="Proteomes" id="UP000039324"/>
    </source>
</evidence>
<dbReference type="InterPro" id="IPR053033">
    <property type="entry name" value="Androglobin-like"/>
</dbReference>
<evidence type="ECO:0008006" key="3">
    <source>
        <dbReference type="Google" id="ProtNLM"/>
    </source>
</evidence>
<gene>
    <name evidence="1" type="ORF">PBRA_002635</name>
</gene>
<organism evidence="1 2">
    <name type="scientific">Plasmodiophora brassicae</name>
    <name type="common">Clubroot disease agent</name>
    <dbReference type="NCBI Taxonomy" id="37360"/>
    <lineage>
        <taxon>Eukaryota</taxon>
        <taxon>Sar</taxon>
        <taxon>Rhizaria</taxon>
        <taxon>Endomyxa</taxon>
        <taxon>Phytomyxea</taxon>
        <taxon>Plasmodiophorida</taxon>
        <taxon>Plasmodiophoridae</taxon>
        <taxon>Plasmodiophora</taxon>
    </lineage>
</organism>
<dbReference type="AlphaFoldDB" id="A0A0G4J4Z5"/>
<dbReference type="SUPFAM" id="SSF54001">
    <property type="entry name" value="Cysteine proteinases"/>
    <property type="match status" value="1"/>
</dbReference>
<dbReference type="PANTHER" id="PTHR46298">
    <property type="entry name" value="ANDROGLOBIN"/>
    <property type="match status" value="1"/>
</dbReference>
<name>A0A0G4J4Z5_PLABS</name>
<accession>A0A0G4J4Z5</accession>
<sequence>MSKAAAKDAFRAPIEVTPVPGRAFVPGPGQAPTPSLPLWTSKVDSSVAPAPDPHVEGAVEWRAPSDAALVRVAPPGKNPADPRQMTTTLPAAIPGRFGEMVAVVMAHPDRIAPGTYLWELIRAEPNRSYSVRVFLEDDWRRLSVTGALPFDATGASIFPATSNADELWPGILSKVVAMLEAEPLQYLAGLAVVRGEAPPSGFFAEALHELPNGRRVFDLSKFPVPAAAHSVAWADTTKQFSQDAEIMLAVKPASQQNVVLLSIDPKRNAAGRPWFRCSVRHVQSWSPIVRSTVAQFEGTDGLHHQLLTLAPGLYSIKVATECGFKIQARSETDSLILDDAQGRAWQSEPFRLQVANASGKHNGSDAPGLFATYFNCDLVVDTATRALFQIAFDDRRVPFTAEFLGAALASPINVVLSPAVQIPPGTYRLQVGGRAGDSEGGVAPGAFSVRVISEAGIKLAVSAKASSVTKTFADTFQRAYLDRRVFRENISTTSKEPVSVSVDVLVTPPDTAIAVSVDDKLSRLGIGRVVFPAVTITPGQKVVVACRTDLDVTWSRWQIRVQPADTIQLSPNTEWKDKLDALKQQWQQNDPGRPDRAIATRSTFVNRDPSADPPPMKDGTAIPPADHVLDPVDVQYSKDLETLNAAAKRNSEEIFQHWKAFNGEVAAKRDTYRNTIVGYENLLDALRTSLEEGDTDAVLAAIAATLSGVPSWKLGVDVYHAYETCYGLQKVAIQAAIDSGDFDEMKKAVTTSCNLLSKVPRLEGGICDEVVAIQTQAMQGVWEDAAKALVDALAEDPRSADTVRDALSDERLSDVDTGKFVPESVLKVVSDARSWLATVQ</sequence>
<protein>
    <recommendedName>
        <fullName evidence="3">Calpain catalytic domain-containing protein</fullName>
    </recommendedName>
</protein>
<keyword evidence="2" id="KW-1185">Reference proteome</keyword>
<dbReference type="EMBL" id="CDSF01000133">
    <property type="protein sequence ID" value="CEP02668.1"/>
    <property type="molecule type" value="Genomic_DNA"/>
</dbReference>
<dbReference type="InterPro" id="IPR038765">
    <property type="entry name" value="Papain-like_cys_pep_sf"/>
</dbReference>
<evidence type="ECO:0000313" key="1">
    <source>
        <dbReference type="EMBL" id="CEP02668.1"/>
    </source>
</evidence>
<proteinExistence type="predicted"/>
<dbReference type="Proteomes" id="UP000039324">
    <property type="component" value="Unassembled WGS sequence"/>
</dbReference>
<reference evidence="1 2" key="1">
    <citation type="submission" date="2015-02" db="EMBL/GenBank/DDBJ databases">
        <authorList>
            <person name="Chooi Y.-H."/>
        </authorList>
    </citation>
    <scope>NUCLEOTIDE SEQUENCE [LARGE SCALE GENOMIC DNA]</scope>
    <source>
        <strain evidence="1">E3</strain>
    </source>
</reference>